<evidence type="ECO:0000313" key="8">
    <source>
        <dbReference type="Proteomes" id="UP001629113"/>
    </source>
</evidence>
<keyword evidence="3" id="KW-0274">FAD</keyword>
<evidence type="ECO:0000256" key="2">
    <source>
        <dbReference type="ARBA" id="ARBA00022630"/>
    </source>
</evidence>
<comment type="caution">
    <text evidence="7">The sequence shown here is derived from an EMBL/GenBank/DDBJ whole genome shotgun (WGS) entry which is preliminary data.</text>
</comment>
<feature type="domain" description="FAD-binding" evidence="6">
    <location>
        <begin position="313"/>
        <end position="378"/>
    </location>
</feature>
<organism evidence="7 8">
    <name type="scientific">Phlyctema vagabunda</name>
    <dbReference type="NCBI Taxonomy" id="108571"/>
    <lineage>
        <taxon>Eukaryota</taxon>
        <taxon>Fungi</taxon>
        <taxon>Dikarya</taxon>
        <taxon>Ascomycota</taxon>
        <taxon>Pezizomycotina</taxon>
        <taxon>Leotiomycetes</taxon>
        <taxon>Helotiales</taxon>
        <taxon>Dermateaceae</taxon>
        <taxon>Phlyctema</taxon>
    </lineage>
</organism>
<dbReference type="Proteomes" id="UP001629113">
    <property type="component" value="Unassembled WGS sequence"/>
</dbReference>
<reference evidence="7 8" key="1">
    <citation type="submission" date="2024-06" db="EMBL/GenBank/DDBJ databases">
        <title>Complete genome of Phlyctema vagabunda strain 19-DSS-EL-015.</title>
        <authorList>
            <person name="Fiorenzani C."/>
        </authorList>
    </citation>
    <scope>NUCLEOTIDE SEQUENCE [LARGE SCALE GENOMIC DNA]</scope>
    <source>
        <strain evidence="7 8">19-DSS-EL-015</strain>
    </source>
</reference>
<evidence type="ECO:0000259" key="6">
    <source>
        <dbReference type="Pfam" id="PF01494"/>
    </source>
</evidence>
<dbReference type="Pfam" id="PF01494">
    <property type="entry name" value="FAD_binding_3"/>
    <property type="match status" value="1"/>
</dbReference>
<dbReference type="Gene3D" id="3.50.50.60">
    <property type="entry name" value="FAD/NAD(P)-binding domain"/>
    <property type="match status" value="1"/>
</dbReference>
<comment type="similarity">
    <text evidence="1">Belongs to the paxM FAD-dependent monooxygenase family.</text>
</comment>
<accession>A0ABR4PKP2</accession>
<keyword evidence="8" id="KW-1185">Reference proteome</keyword>
<keyword evidence="2" id="KW-0285">Flavoprotein</keyword>
<dbReference type="PANTHER" id="PTHR13789">
    <property type="entry name" value="MONOOXYGENASE"/>
    <property type="match status" value="1"/>
</dbReference>
<dbReference type="PANTHER" id="PTHR13789:SF215">
    <property type="entry name" value="FAD-BINDING DOMAIN-CONTAINING PROTEIN-RELATED"/>
    <property type="match status" value="1"/>
</dbReference>
<protein>
    <submittedName>
        <fullName evidence="7">Salicylate hydroxylase</fullName>
    </submittedName>
</protein>
<evidence type="ECO:0000256" key="3">
    <source>
        <dbReference type="ARBA" id="ARBA00022827"/>
    </source>
</evidence>
<keyword evidence="4" id="KW-0560">Oxidoreductase</keyword>
<evidence type="ECO:0000256" key="4">
    <source>
        <dbReference type="ARBA" id="ARBA00023002"/>
    </source>
</evidence>
<dbReference type="InterPro" id="IPR002938">
    <property type="entry name" value="FAD-bd"/>
</dbReference>
<evidence type="ECO:0000256" key="5">
    <source>
        <dbReference type="ARBA" id="ARBA00023033"/>
    </source>
</evidence>
<evidence type="ECO:0000256" key="1">
    <source>
        <dbReference type="ARBA" id="ARBA00007992"/>
    </source>
</evidence>
<dbReference type="SUPFAM" id="SSF54373">
    <property type="entry name" value="FAD-linked reductases, C-terminal domain"/>
    <property type="match status" value="1"/>
</dbReference>
<sequence length="406" mass="44561">MDTKYLKDPPARIFTATPEDKTLEIGIIGAGIAGLAAAAGLLRSGHQVEIFERSSFANEVGAAICVCPNASRVLRYWGFDTAKAKTMCYCQGQIYAGDTLDVKYYGDYSHWPNKYGADAYFIHRVDLHSGLKDLAINAGPEYESAKINLTSEVVDLDCETGTITLVDGSSFRKDLVVVADGVHSRFVQNVTGHDTPAIATGHSAFRFMIPTVKLTESEILKPLFSDVPSGLSIATLGDRRLVWYPCRSGDLYNFAGIHAEEAGRTYDEEWNVTASLDTLLRTYGNFNPAIVEICRNAEDLKLWKLLFRTPLPTWTKDKVVLIGDAAHPMLPHQSQGAGQGIEDGAAIGALLSHIKSINEIPRRLRLFEEVRRNRASAIQIFSNVGQDEATKIDEAACPFIKGHIPL</sequence>
<evidence type="ECO:0000313" key="7">
    <source>
        <dbReference type="EMBL" id="KAL3423894.1"/>
    </source>
</evidence>
<dbReference type="InterPro" id="IPR036188">
    <property type="entry name" value="FAD/NAD-bd_sf"/>
</dbReference>
<dbReference type="EMBL" id="JBFCZG010000004">
    <property type="protein sequence ID" value="KAL3423894.1"/>
    <property type="molecule type" value="Genomic_DNA"/>
</dbReference>
<dbReference type="SUPFAM" id="SSF51905">
    <property type="entry name" value="FAD/NAD(P)-binding domain"/>
    <property type="match status" value="1"/>
</dbReference>
<keyword evidence="5" id="KW-0503">Monooxygenase</keyword>
<name>A0ABR4PKP2_9HELO</name>
<proteinExistence type="inferred from homology"/>
<dbReference type="PRINTS" id="PR00420">
    <property type="entry name" value="RNGMNOXGNASE"/>
</dbReference>
<dbReference type="Pfam" id="PF13450">
    <property type="entry name" value="NAD_binding_8"/>
    <property type="match status" value="1"/>
</dbReference>
<dbReference type="InterPro" id="IPR050493">
    <property type="entry name" value="FAD-dep_Monooxygenase_BioMet"/>
</dbReference>
<gene>
    <name evidence="7" type="ORF">PVAG01_05641</name>
</gene>